<dbReference type="AlphaFoldDB" id="A0A067Q2E6"/>
<evidence type="ECO:0000256" key="1">
    <source>
        <dbReference type="SAM" id="MobiDB-lite"/>
    </source>
</evidence>
<keyword evidence="2" id="KW-0732">Signal</keyword>
<dbReference type="EMBL" id="KL197713">
    <property type="protein sequence ID" value="KDQ61238.1"/>
    <property type="molecule type" value="Genomic_DNA"/>
</dbReference>
<feature type="region of interest" description="Disordered" evidence="1">
    <location>
        <begin position="124"/>
        <end position="180"/>
    </location>
</feature>
<keyword evidence="4" id="KW-1185">Reference proteome</keyword>
<protein>
    <submittedName>
        <fullName evidence="3">Uncharacterized protein</fullName>
    </submittedName>
</protein>
<dbReference type="HOGENOM" id="CLU_104696_0_0_1"/>
<feature type="chain" id="PRO_5001647879" evidence="2">
    <location>
        <begin position="21"/>
        <end position="205"/>
    </location>
</feature>
<accession>A0A067Q2E6</accession>
<dbReference type="OrthoDB" id="4991875at2759"/>
<dbReference type="STRING" id="933084.A0A067Q2E6"/>
<sequence length="205" mass="19728">MPRILSLALLSAVTIPVVFAGTSLYIPGFDPQPLSVSEIGAGSDGRTTWQVIGVPGTDGQVDFPGTATLIEGPNDAVITYSVAGLQLLESCSLSAGLAYCTAAGFGEGSSVAVTGTETATPISVEGGAATGAPQASGSITSVPTAASTGKTGSGFSSVSKTQTPGSSGAPAAATTAASSGGMKVGPVMCGGVAGLAMLALCFSYL</sequence>
<evidence type="ECO:0000313" key="4">
    <source>
        <dbReference type="Proteomes" id="UP000027265"/>
    </source>
</evidence>
<feature type="compositionally biased region" description="Polar residues" evidence="1">
    <location>
        <begin position="133"/>
        <end position="162"/>
    </location>
</feature>
<dbReference type="Proteomes" id="UP000027265">
    <property type="component" value="Unassembled WGS sequence"/>
</dbReference>
<name>A0A067Q2E6_9AGAM</name>
<feature type="signal peptide" evidence="2">
    <location>
        <begin position="1"/>
        <end position="20"/>
    </location>
</feature>
<feature type="compositionally biased region" description="Low complexity" evidence="1">
    <location>
        <begin position="163"/>
        <end position="180"/>
    </location>
</feature>
<gene>
    <name evidence="3" type="ORF">JAAARDRAFT_204974</name>
</gene>
<dbReference type="InParanoid" id="A0A067Q2E6"/>
<evidence type="ECO:0000313" key="3">
    <source>
        <dbReference type="EMBL" id="KDQ61238.1"/>
    </source>
</evidence>
<proteinExistence type="predicted"/>
<evidence type="ECO:0000256" key="2">
    <source>
        <dbReference type="SAM" id="SignalP"/>
    </source>
</evidence>
<organism evidence="3 4">
    <name type="scientific">Jaapia argillacea MUCL 33604</name>
    <dbReference type="NCBI Taxonomy" id="933084"/>
    <lineage>
        <taxon>Eukaryota</taxon>
        <taxon>Fungi</taxon>
        <taxon>Dikarya</taxon>
        <taxon>Basidiomycota</taxon>
        <taxon>Agaricomycotina</taxon>
        <taxon>Agaricomycetes</taxon>
        <taxon>Agaricomycetidae</taxon>
        <taxon>Jaapiales</taxon>
        <taxon>Jaapiaceae</taxon>
        <taxon>Jaapia</taxon>
    </lineage>
</organism>
<reference evidence="4" key="1">
    <citation type="journal article" date="2014" name="Proc. Natl. Acad. Sci. U.S.A.">
        <title>Extensive sampling of basidiomycete genomes demonstrates inadequacy of the white-rot/brown-rot paradigm for wood decay fungi.</title>
        <authorList>
            <person name="Riley R."/>
            <person name="Salamov A.A."/>
            <person name="Brown D.W."/>
            <person name="Nagy L.G."/>
            <person name="Floudas D."/>
            <person name="Held B.W."/>
            <person name="Levasseur A."/>
            <person name="Lombard V."/>
            <person name="Morin E."/>
            <person name="Otillar R."/>
            <person name="Lindquist E.A."/>
            <person name="Sun H."/>
            <person name="LaButti K.M."/>
            <person name="Schmutz J."/>
            <person name="Jabbour D."/>
            <person name="Luo H."/>
            <person name="Baker S.E."/>
            <person name="Pisabarro A.G."/>
            <person name="Walton J.D."/>
            <person name="Blanchette R.A."/>
            <person name="Henrissat B."/>
            <person name="Martin F."/>
            <person name="Cullen D."/>
            <person name="Hibbett D.S."/>
            <person name="Grigoriev I.V."/>
        </authorList>
    </citation>
    <scope>NUCLEOTIDE SEQUENCE [LARGE SCALE GENOMIC DNA]</scope>
    <source>
        <strain evidence="4">MUCL 33604</strain>
    </source>
</reference>